<dbReference type="AlphaFoldDB" id="A0A976SLI9"/>
<dbReference type="Pfam" id="PF00550">
    <property type="entry name" value="PP-binding"/>
    <property type="match status" value="1"/>
</dbReference>
<dbReference type="GO" id="GO:0016020">
    <property type="term" value="C:membrane"/>
    <property type="evidence" value="ECO:0007669"/>
    <property type="project" value="GOC"/>
</dbReference>
<dbReference type="GO" id="GO:0000035">
    <property type="term" value="F:acyl binding"/>
    <property type="evidence" value="ECO:0007669"/>
    <property type="project" value="TreeGrafter"/>
</dbReference>
<reference evidence="6" key="1">
    <citation type="submission" date="2022-07" db="EMBL/GenBank/DDBJ databases">
        <title>Evaluation of T. orientalis genome assembly methods using nanopore sequencing and analysis of variation between genomes.</title>
        <authorList>
            <person name="Yam J."/>
            <person name="Micallef M.L."/>
            <person name="Liu M."/>
            <person name="Djordjevic S.P."/>
            <person name="Bogema D.R."/>
            <person name="Jenkins C."/>
        </authorList>
    </citation>
    <scope>NUCLEOTIDE SEQUENCE</scope>
    <source>
        <strain evidence="6">Fish Creek</strain>
    </source>
</reference>
<dbReference type="Proteomes" id="UP000244803">
    <property type="component" value="Chromosome 2"/>
</dbReference>
<dbReference type="GO" id="GO:0000036">
    <property type="term" value="F:acyl carrier activity"/>
    <property type="evidence" value="ECO:0007669"/>
    <property type="project" value="TreeGrafter"/>
</dbReference>
<evidence type="ECO:0000256" key="2">
    <source>
        <dbReference type="ARBA" id="ARBA00022450"/>
    </source>
</evidence>
<dbReference type="Gene3D" id="1.10.1200.10">
    <property type="entry name" value="ACP-like"/>
    <property type="match status" value="1"/>
</dbReference>
<dbReference type="SUPFAM" id="SSF47336">
    <property type="entry name" value="ACP-like"/>
    <property type="match status" value="1"/>
</dbReference>
<sequence length="136" mass="15555">MITNLIKYIIYNIPLIVSITGGETFIITTKSITLTPTYRTKLSKIKLQETSETINTVSELVASRFEKNKEDIDPDINFFKEFGADRLDEVELLILLEDEFDLSIPDNQFKTLRTVKDISKYIDSKIQGKKIHPALG</sequence>
<gene>
    <name evidence="6" type="ORF">MACJ_003674</name>
</gene>
<dbReference type="EMBL" id="CP056068">
    <property type="protein sequence ID" value="UVC54704.1"/>
    <property type="molecule type" value="Genomic_DNA"/>
</dbReference>
<evidence type="ECO:0000256" key="4">
    <source>
        <dbReference type="RuleBase" id="RU000722"/>
    </source>
</evidence>
<keyword evidence="3" id="KW-0597">Phosphoprotein</keyword>
<evidence type="ECO:0000256" key="3">
    <source>
        <dbReference type="ARBA" id="ARBA00022553"/>
    </source>
</evidence>
<dbReference type="GO" id="GO:0005829">
    <property type="term" value="C:cytosol"/>
    <property type="evidence" value="ECO:0007669"/>
    <property type="project" value="TreeGrafter"/>
</dbReference>
<protein>
    <recommendedName>
        <fullName evidence="4">Acyl carrier protein</fullName>
    </recommendedName>
</protein>
<keyword evidence="2 4" id="KW-0596">Phosphopantetheine</keyword>
<dbReference type="InterPro" id="IPR009081">
    <property type="entry name" value="PP-bd_ACP"/>
</dbReference>
<evidence type="ECO:0000313" key="7">
    <source>
        <dbReference type="Proteomes" id="UP000244803"/>
    </source>
</evidence>
<evidence type="ECO:0000313" key="6">
    <source>
        <dbReference type="EMBL" id="UVC54704.1"/>
    </source>
</evidence>
<dbReference type="PANTHER" id="PTHR20863:SF76">
    <property type="entry name" value="CARRIER DOMAIN-CONTAINING PROTEIN"/>
    <property type="match status" value="1"/>
</dbReference>
<dbReference type="PANTHER" id="PTHR20863">
    <property type="entry name" value="ACYL CARRIER PROTEIN"/>
    <property type="match status" value="1"/>
</dbReference>
<name>A0A976SLI9_THEOR</name>
<keyword evidence="4" id="KW-0444">Lipid biosynthesis</keyword>
<dbReference type="GO" id="GO:0009245">
    <property type="term" value="P:lipid A biosynthetic process"/>
    <property type="evidence" value="ECO:0007669"/>
    <property type="project" value="TreeGrafter"/>
</dbReference>
<evidence type="ECO:0000259" key="5">
    <source>
        <dbReference type="PROSITE" id="PS50075"/>
    </source>
</evidence>
<dbReference type="HAMAP" id="MF_01217">
    <property type="entry name" value="Acyl_carrier"/>
    <property type="match status" value="1"/>
</dbReference>
<proteinExistence type="inferred from homology"/>
<keyword evidence="4" id="KW-0443">Lipid metabolism</keyword>
<dbReference type="InterPro" id="IPR003231">
    <property type="entry name" value="ACP"/>
</dbReference>
<keyword evidence="4" id="KW-0275">Fatty acid biosynthesis</keyword>
<evidence type="ECO:0000256" key="1">
    <source>
        <dbReference type="ARBA" id="ARBA00010930"/>
    </source>
</evidence>
<feature type="domain" description="Carrier" evidence="5">
    <location>
        <begin position="48"/>
        <end position="126"/>
    </location>
</feature>
<accession>A0A976SLI9</accession>
<organism evidence="6 7">
    <name type="scientific">Theileria orientalis</name>
    <dbReference type="NCBI Taxonomy" id="68886"/>
    <lineage>
        <taxon>Eukaryota</taxon>
        <taxon>Sar</taxon>
        <taxon>Alveolata</taxon>
        <taxon>Apicomplexa</taxon>
        <taxon>Aconoidasida</taxon>
        <taxon>Piroplasmida</taxon>
        <taxon>Theileriidae</taxon>
        <taxon>Theileria</taxon>
    </lineage>
</organism>
<dbReference type="PROSITE" id="PS50075">
    <property type="entry name" value="CARRIER"/>
    <property type="match status" value="1"/>
</dbReference>
<dbReference type="InterPro" id="IPR036736">
    <property type="entry name" value="ACP-like_sf"/>
</dbReference>
<keyword evidence="4" id="KW-0276">Fatty acid metabolism</keyword>
<comment type="function">
    <text evidence="4">Carrier of the growing fatty acid chain in fatty acid biosynthesis.</text>
</comment>
<comment type="similarity">
    <text evidence="1">Belongs to the acyl carrier protein (ACP) family.</text>
</comment>